<gene>
    <name evidence="2" type="ORF">CHH72_09115</name>
</gene>
<accession>A0A268P094</accession>
<dbReference type="EMBL" id="NPCC01000010">
    <property type="protein sequence ID" value="PAE89176.1"/>
    <property type="molecule type" value="Genomic_DNA"/>
</dbReference>
<evidence type="ECO:0000313" key="3">
    <source>
        <dbReference type="Proteomes" id="UP000216207"/>
    </source>
</evidence>
<feature type="signal peptide" evidence="1">
    <location>
        <begin position="1"/>
        <end position="18"/>
    </location>
</feature>
<evidence type="ECO:0000313" key="2">
    <source>
        <dbReference type="EMBL" id="PAE89176.1"/>
    </source>
</evidence>
<dbReference type="AlphaFoldDB" id="A0A268P094"/>
<sequence>MTKHFLALMAFASICVLAACGSGEERVAASVSTHENVFLEKTIPDLSVTVFLDEEEFDKLPVELVNEDDLRKWARDLARGKDGFDQTMIPAKWNGQELVGGQDQVTLDEQKLVEDILSLSVWEREVTLPINRQAISARAEDINNIENKTIGHGRTSYNKSVSGRVENIRLSTESVDYVVLGSGDTFTFNGIVGERTKERGYQVASVIMDGDFTDGLGGGICQTSTTLYNAVLDAGLTVLERHPHSLPVGYVEEGMDAMVSWGSADLRFRNDFDYPVVIRGGVDKEKGEVWFDIRK</sequence>
<dbReference type="RefSeq" id="WP_095326455.1">
    <property type="nucleotide sequence ID" value="NZ_NPCC01000010.1"/>
</dbReference>
<dbReference type="Pfam" id="PF04294">
    <property type="entry name" value="VanW"/>
    <property type="match status" value="1"/>
</dbReference>
<organism evidence="2 3">
    <name type="scientific">Shouchella clausii</name>
    <name type="common">Alkalihalobacillus clausii</name>
    <dbReference type="NCBI Taxonomy" id="79880"/>
    <lineage>
        <taxon>Bacteria</taxon>
        <taxon>Bacillati</taxon>
        <taxon>Bacillota</taxon>
        <taxon>Bacilli</taxon>
        <taxon>Bacillales</taxon>
        <taxon>Bacillaceae</taxon>
        <taxon>Shouchella</taxon>
    </lineage>
</organism>
<dbReference type="InterPro" id="IPR007391">
    <property type="entry name" value="Vancomycin_resist_VanW"/>
</dbReference>
<dbReference type="InterPro" id="IPR052913">
    <property type="entry name" value="Glycopeptide_resist_protein"/>
</dbReference>
<dbReference type="PANTHER" id="PTHR35788:SF1">
    <property type="entry name" value="EXPORTED PROTEIN"/>
    <property type="match status" value="1"/>
</dbReference>
<protein>
    <recommendedName>
        <fullName evidence="4">Vancomycin resistance protein</fullName>
    </recommendedName>
</protein>
<evidence type="ECO:0000256" key="1">
    <source>
        <dbReference type="SAM" id="SignalP"/>
    </source>
</evidence>
<evidence type="ECO:0008006" key="4">
    <source>
        <dbReference type="Google" id="ProtNLM"/>
    </source>
</evidence>
<feature type="chain" id="PRO_5038532445" description="Vancomycin resistance protein" evidence="1">
    <location>
        <begin position="19"/>
        <end position="295"/>
    </location>
</feature>
<reference evidence="2 3" key="1">
    <citation type="submission" date="2017-07" db="EMBL/GenBank/DDBJ databases">
        <title>Isolation and whole genome analysis of endospore-forming bacteria from heroin.</title>
        <authorList>
            <person name="Kalinowski J."/>
            <person name="Ahrens B."/>
            <person name="Al-Dilaimi A."/>
            <person name="Winkler A."/>
            <person name="Wibberg D."/>
            <person name="Schleenbecker U."/>
            <person name="Ruckert C."/>
            <person name="Wolfel R."/>
            <person name="Grass G."/>
        </authorList>
    </citation>
    <scope>NUCLEOTIDE SEQUENCE [LARGE SCALE GENOMIC DNA]</scope>
    <source>
        <strain evidence="2 3">7539</strain>
    </source>
</reference>
<name>A0A268P094_SHOCL</name>
<dbReference type="Proteomes" id="UP000216207">
    <property type="component" value="Unassembled WGS sequence"/>
</dbReference>
<keyword evidence="1" id="KW-0732">Signal</keyword>
<dbReference type="PROSITE" id="PS51257">
    <property type="entry name" value="PROKAR_LIPOPROTEIN"/>
    <property type="match status" value="1"/>
</dbReference>
<comment type="caution">
    <text evidence="2">The sequence shown here is derived from an EMBL/GenBank/DDBJ whole genome shotgun (WGS) entry which is preliminary data.</text>
</comment>
<proteinExistence type="predicted"/>
<dbReference type="PANTHER" id="PTHR35788">
    <property type="entry name" value="EXPORTED PROTEIN-RELATED"/>
    <property type="match status" value="1"/>
</dbReference>